<dbReference type="Proteomes" id="UP000001555">
    <property type="component" value="Unassembled WGS sequence"/>
</dbReference>
<keyword evidence="3" id="KW-0732">Signal</keyword>
<evidence type="ECO:0000313" key="6">
    <source>
        <dbReference type="Proteomes" id="UP000001555"/>
    </source>
</evidence>
<dbReference type="HOGENOM" id="CLU_130080_0_0_1"/>
<dbReference type="OrthoDB" id="6430831at2759"/>
<sequence>MRSPHYQFHFSPRGTAFTMFSKVLVCCLFAYVASQVVVEPVPAPQPYSFGYDNVDEFGTRMTRQETGDVNNNKIGSYGYVDAHGVARTVNYVADAFGFRASVQTNEPGTKTSEPADAPTYSSSVEVQAPAVVKAVHPTPVAAPFVYGRHAAPVVYA</sequence>
<accession>B7QC98</accession>
<dbReference type="GO" id="GO:0062129">
    <property type="term" value="C:chitin-based extracellular matrix"/>
    <property type="evidence" value="ECO:0000318"/>
    <property type="project" value="GO_Central"/>
</dbReference>
<dbReference type="InParanoid" id="B7QC98"/>
<dbReference type="VEuPathDB" id="VectorBase:ISCP_033075"/>
<dbReference type="EMBL" id="DS905947">
    <property type="protein sequence ID" value="EEC16470.1"/>
    <property type="molecule type" value="Genomic_DNA"/>
</dbReference>
<dbReference type="PANTHER" id="PTHR10380:SF173">
    <property type="entry name" value="CUTICULAR PROTEIN 47EF, ISOFORM C-RELATED"/>
    <property type="match status" value="1"/>
</dbReference>
<reference evidence="5" key="2">
    <citation type="submission" date="2020-05" db="UniProtKB">
        <authorList>
            <consortium name="EnsemblMetazoa"/>
        </authorList>
    </citation>
    <scope>IDENTIFICATION</scope>
    <source>
        <strain evidence="5">wikel</strain>
    </source>
</reference>
<feature type="chain" id="PRO_5010826838" evidence="3">
    <location>
        <begin position="35"/>
        <end position="156"/>
    </location>
</feature>
<dbReference type="AlphaFoldDB" id="B7QC98"/>
<keyword evidence="6" id="KW-1185">Reference proteome</keyword>
<reference evidence="4 6" key="1">
    <citation type="submission" date="2008-03" db="EMBL/GenBank/DDBJ databases">
        <title>Annotation of Ixodes scapularis.</title>
        <authorList>
            <consortium name="Ixodes scapularis Genome Project Consortium"/>
            <person name="Caler E."/>
            <person name="Hannick L.I."/>
            <person name="Bidwell S."/>
            <person name="Joardar V."/>
            <person name="Thiagarajan M."/>
            <person name="Amedeo P."/>
            <person name="Galinsky K.J."/>
            <person name="Schobel S."/>
            <person name="Inman J."/>
            <person name="Hostetler J."/>
            <person name="Miller J."/>
            <person name="Hammond M."/>
            <person name="Megy K."/>
            <person name="Lawson D."/>
            <person name="Kodira C."/>
            <person name="Sutton G."/>
            <person name="Meyer J."/>
            <person name="Hill C.A."/>
            <person name="Birren B."/>
            <person name="Nene V."/>
            <person name="Collins F."/>
            <person name="Alarcon-Chaidez F."/>
            <person name="Wikel S."/>
            <person name="Strausberg R."/>
        </authorList>
    </citation>
    <scope>NUCLEOTIDE SEQUENCE [LARGE SCALE GENOMIC DNA]</scope>
    <source>
        <strain evidence="6">Wikel</strain>
        <strain evidence="4">Wikel colony</strain>
    </source>
</reference>
<dbReference type="FunCoup" id="B7QC98">
    <property type="interactions" value="72"/>
</dbReference>
<dbReference type="VEuPathDB" id="VectorBase:ISCI012025"/>
<dbReference type="InterPro" id="IPR029070">
    <property type="entry name" value="Chitinase_insertion_sf"/>
</dbReference>
<dbReference type="Gene3D" id="3.10.50.10">
    <property type="match status" value="1"/>
</dbReference>
<dbReference type="GO" id="GO:0008010">
    <property type="term" value="F:structural constituent of chitin-based larval cuticle"/>
    <property type="evidence" value="ECO:0000318"/>
    <property type="project" value="GO_Central"/>
</dbReference>
<name>B7QC98_IXOSC</name>
<dbReference type="InterPro" id="IPR000618">
    <property type="entry name" value="Insect_cuticle"/>
</dbReference>
<evidence type="ECO:0000256" key="2">
    <source>
        <dbReference type="PROSITE-ProRule" id="PRU00497"/>
    </source>
</evidence>
<evidence type="ECO:0000313" key="5">
    <source>
        <dbReference type="EnsemblMetazoa" id="ISCW012025-PA"/>
    </source>
</evidence>
<evidence type="ECO:0000256" key="3">
    <source>
        <dbReference type="SAM" id="SignalP"/>
    </source>
</evidence>
<dbReference type="InterPro" id="IPR050468">
    <property type="entry name" value="Cuticle_Struct_Prot"/>
</dbReference>
<dbReference type="PaxDb" id="6945-B7QC98"/>
<dbReference type="EnsemblMetazoa" id="ISCW012025-RA">
    <property type="protein sequence ID" value="ISCW012025-PA"/>
    <property type="gene ID" value="ISCW012025"/>
</dbReference>
<dbReference type="PROSITE" id="PS51155">
    <property type="entry name" value="CHIT_BIND_RR_2"/>
    <property type="match status" value="1"/>
</dbReference>
<evidence type="ECO:0000256" key="1">
    <source>
        <dbReference type="ARBA" id="ARBA00022460"/>
    </source>
</evidence>
<gene>
    <name evidence="4" type="ORF">IscW_ISCW012025</name>
</gene>
<proteinExistence type="predicted"/>
<dbReference type="EMBL" id="ABJB010271583">
    <property type="status" value="NOT_ANNOTATED_CDS"/>
    <property type="molecule type" value="Genomic_DNA"/>
</dbReference>
<organism>
    <name type="scientific">Ixodes scapularis</name>
    <name type="common">Black-legged tick</name>
    <name type="synonym">Deer tick</name>
    <dbReference type="NCBI Taxonomy" id="6945"/>
    <lineage>
        <taxon>Eukaryota</taxon>
        <taxon>Metazoa</taxon>
        <taxon>Ecdysozoa</taxon>
        <taxon>Arthropoda</taxon>
        <taxon>Chelicerata</taxon>
        <taxon>Arachnida</taxon>
        <taxon>Acari</taxon>
        <taxon>Parasitiformes</taxon>
        <taxon>Ixodida</taxon>
        <taxon>Ixodoidea</taxon>
        <taxon>Ixodidae</taxon>
        <taxon>Ixodinae</taxon>
        <taxon>Ixodes</taxon>
    </lineage>
</organism>
<protein>
    <submittedName>
        <fullName evidence="4 5">Cuticle protein, putative</fullName>
    </submittedName>
</protein>
<dbReference type="Pfam" id="PF00379">
    <property type="entry name" value="Chitin_bind_4"/>
    <property type="match status" value="1"/>
</dbReference>
<dbReference type="VEuPathDB" id="VectorBase:ISCW012025"/>
<evidence type="ECO:0000313" key="4">
    <source>
        <dbReference type="EMBL" id="EEC16470.1"/>
    </source>
</evidence>
<feature type="signal peptide" evidence="3">
    <location>
        <begin position="1"/>
        <end position="34"/>
    </location>
</feature>
<dbReference type="PANTHER" id="PTHR10380">
    <property type="entry name" value="CUTICLE PROTEIN"/>
    <property type="match status" value="1"/>
</dbReference>
<keyword evidence="1 2" id="KW-0193">Cuticle</keyword>